<dbReference type="InterPro" id="IPR000469">
    <property type="entry name" value="Gprotein_alpha_12/13"/>
</dbReference>
<dbReference type="OrthoDB" id="5817230at2759"/>
<dbReference type="GO" id="GO:0005834">
    <property type="term" value="C:heterotrimeric G-protein complex"/>
    <property type="evidence" value="ECO:0007669"/>
    <property type="project" value="TreeGrafter"/>
</dbReference>
<dbReference type="GO" id="GO:0046872">
    <property type="term" value="F:metal ion binding"/>
    <property type="evidence" value="ECO:0007669"/>
    <property type="project" value="UniProtKB-KW"/>
</dbReference>
<evidence type="ECO:0000256" key="1">
    <source>
        <dbReference type="ARBA" id="ARBA00022723"/>
    </source>
</evidence>
<dbReference type="GO" id="GO:0005737">
    <property type="term" value="C:cytoplasm"/>
    <property type="evidence" value="ECO:0007669"/>
    <property type="project" value="TreeGrafter"/>
</dbReference>
<dbReference type="PRINTS" id="PR00440">
    <property type="entry name" value="GPROTEINA12"/>
</dbReference>
<accession>A0A7J7JVC3</accession>
<evidence type="ECO:0000256" key="2">
    <source>
        <dbReference type="ARBA" id="ARBA00022741"/>
    </source>
</evidence>
<dbReference type="InterPro" id="IPR027417">
    <property type="entry name" value="P-loop_NTPase"/>
</dbReference>
<dbReference type="Pfam" id="PF00503">
    <property type="entry name" value="G-alpha"/>
    <property type="match status" value="1"/>
</dbReference>
<evidence type="ECO:0000256" key="5">
    <source>
        <dbReference type="ARBA" id="ARBA00023224"/>
    </source>
</evidence>
<evidence type="ECO:0000256" key="6">
    <source>
        <dbReference type="PIRSR" id="PIRSR601019-1"/>
    </source>
</evidence>
<keyword evidence="8" id="KW-1185">Reference proteome</keyword>
<dbReference type="GO" id="GO:0007188">
    <property type="term" value="P:adenylate cyclase-modulating G protein-coupled receptor signaling pathway"/>
    <property type="evidence" value="ECO:0007669"/>
    <property type="project" value="TreeGrafter"/>
</dbReference>
<reference evidence="7" key="1">
    <citation type="submission" date="2020-06" db="EMBL/GenBank/DDBJ databases">
        <title>Draft genome of Bugula neritina, a colonial animal packing powerful symbionts and potential medicines.</title>
        <authorList>
            <person name="Rayko M."/>
        </authorList>
    </citation>
    <scope>NUCLEOTIDE SEQUENCE [LARGE SCALE GENOMIC DNA]</scope>
    <source>
        <strain evidence="7">Kwan_BN1</strain>
    </source>
</reference>
<dbReference type="Gene3D" id="3.40.50.300">
    <property type="entry name" value="P-loop containing nucleotide triphosphate hydrolases"/>
    <property type="match status" value="1"/>
</dbReference>
<dbReference type="GO" id="GO:0031752">
    <property type="term" value="F:D5 dopamine receptor binding"/>
    <property type="evidence" value="ECO:0007669"/>
    <property type="project" value="TreeGrafter"/>
</dbReference>
<proteinExistence type="predicted"/>
<feature type="binding site" evidence="6">
    <location>
        <begin position="35"/>
        <end position="38"/>
    </location>
    <ligand>
        <name>GTP</name>
        <dbReference type="ChEBI" id="CHEBI:37565"/>
    </ligand>
</feature>
<dbReference type="GO" id="GO:0005525">
    <property type="term" value="F:GTP binding"/>
    <property type="evidence" value="ECO:0007669"/>
    <property type="project" value="UniProtKB-KW"/>
</dbReference>
<dbReference type="SUPFAM" id="SSF52540">
    <property type="entry name" value="P-loop containing nucleoside triphosphate hydrolases"/>
    <property type="match status" value="1"/>
</dbReference>
<organism evidence="7 8">
    <name type="scientific">Bugula neritina</name>
    <name type="common">Brown bryozoan</name>
    <name type="synonym">Sertularia neritina</name>
    <dbReference type="NCBI Taxonomy" id="10212"/>
    <lineage>
        <taxon>Eukaryota</taxon>
        <taxon>Metazoa</taxon>
        <taxon>Spiralia</taxon>
        <taxon>Lophotrochozoa</taxon>
        <taxon>Bryozoa</taxon>
        <taxon>Gymnolaemata</taxon>
        <taxon>Cheilostomatida</taxon>
        <taxon>Flustrina</taxon>
        <taxon>Buguloidea</taxon>
        <taxon>Bugulidae</taxon>
        <taxon>Bugula</taxon>
    </lineage>
</organism>
<dbReference type="GO" id="GO:0007266">
    <property type="term" value="P:Rho protein signal transduction"/>
    <property type="evidence" value="ECO:0007669"/>
    <property type="project" value="InterPro"/>
</dbReference>
<dbReference type="GO" id="GO:0003924">
    <property type="term" value="F:GTPase activity"/>
    <property type="evidence" value="ECO:0007669"/>
    <property type="project" value="InterPro"/>
</dbReference>
<dbReference type="PANTHER" id="PTHR10218:SF360">
    <property type="entry name" value="GUANINE NUCLEOTIDE-BINDING PROTEIN SUBUNIT ALPHA HOMOLOG"/>
    <property type="match status" value="1"/>
</dbReference>
<dbReference type="InterPro" id="IPR001019">
    <property type="entry name" value="Gprotein_alpha_su"/>
</dbReference>
<dbReference type="AlphaFoldDB" id="A0A7J7JVC3"/>
<dbReference type="GO" id="GO:0031526">
    <property type="term" value="C:brush border membrane"/>
    <property type="evidence" value="ECO:0007669"/>
    <property type="project" value="TreeGrafter"/>
</dbReference>
<keyword evidence="3" id="KW-0460">Magnesium</keyword>
<dbReference type="PANTHER" id="PTHR10218">
    <property type="entry name" value="GTP-BINDING PROTEIN ALPHA SUBUNIT"/>
    <property type="match status" value="1"/>
</dbReference>
<dbReference type="GO" id="GO:0031683">
    <property type="term" value="F:G-protein beta/gamma-subunit complex binding"/>
    <property type="evidence" value="ECO:0007669"/>
    <property type="project" value="InterPro"/>
</dbReference>
<keyword evidence="5" id="KW-0807">Transducer</keyword>
<comment type="caution">
    <text evidence="7">The sequence shown here is derived from an EMBL/GenBank/DDBJ whole genome shotgun (WGS) entry which is preliminary data.</text>
</comment>
<evidence type="ECO:0000313" key="8">
    <source>
        <dbReference type="Proteomes" id="UP000593567"/>
    </source>
</evidence>
<gene>
    <name evidence="7" type="ORF">EB796_011334</name>
</gene>
<dbReference type="SMART" id="SM00275">
    <property type="entry name" value="G_alpha"/>
    <property type="match status" value="1"/>
</dbReference>
<keyword evidence="4 6" id="KW-0342">GTP-binding</keyword>
<evidence type="ECO:0000256" key="3">
    <source>
        <dbReference type="ARBA" id="ARBA00022842"/>
    </source>
</evidence>
<evidence type="ECO:0000313" key="7">
    <source>
        <dbReference type="EMBL" id="KAF6030349.1"/>
    </source>
</evidence>
<dbReference type="PROSITE" id="PS51882">
    <property type="entry name" value="G_ALPHA"/>
    <property type="match status" value="1"/>
</dbReference>
<keyword evidence="1" id="KW-0479">Metal-binding</keyword>
<protein>
    <submittedName>
        <fullName evidence="7">Cta</fullName>
    </submittedName>
</protein>
<name>A0A7J7JVC3_BUGNE</name>
<sequence>MEDRQTNRLVESVRIFETIVKNKNFLNVAIILFLNKTDLLEEKVAKVSIADYFEGFEGDPHDLFTVQKFILGMFDEKCHESDRTKPLFHHFTTAVDTENIRFVFQAAKDTILQDNLRSIMMQ</sequence>
<dbReference type="FunFam" id="3.40.50.300:FF:000692">
    <property type="entry name" value="Guanine nucleotide-binding protein subunit alpha"/>
    <property type="match status" value="1"/>
</dbReference>
<evidence type="ECO:0000256" key="4">
    <source>
        <dbReference type="ARBA" id="ARBA00023134"/>
    </source>
</evidence>
<dbReference type="Proteomes" id="UP000593567">
    <property type="component" value="Unassembled WGS sequence"/>
</dbReference>
<dbReference type="EMBL" id="VXIV02001713">
    <property type="protein sequence ID" value="KAF6030349.1"/>
    <property type="molecule type" value="Genomic_DNA"/>
</dbReference>
<keyword evidence="2 6" id="KW-0547">Nucleotide-binding</keyword>
<feature type="binding site" evidence="6">
    <location>
        <position position="94"/>
    </location>
    <ligand>
        <name>GTP</name>
        <dbReference type="ChEBI" id="CHEBI:37565"/>
    </ligand>
</feature>